<dbReference type="PANTHER" id="PTHR43546:SF3">
    <property type="entry name" value="UPF0173 METAL-DEPENDENT HYDROLASE MJ1163"/>
    <property type="match status" value="1"/>
</dbReference>
<sequence>MRAHVLVLTLAACGPSPAPGGATRQPTPPAAPPAAGADALETSAGRVEIHPVQHGTVRFTVGDKVVWVDPWSKADLSGPKADLVLITDIHPDHYDEAGLAAVRKDDALVVAPPVVAEKVAGAVALANGESRDLGFVRVEAIPMYNLKRGPEEGKLFHDKGRGNGYVLTIGDRRIYLSGDTECTPEMKALRDIDVAFVCMNLPYTMTPAEAAECVAAFKPKVLYPYHYRDSNLDELDGALAGSGVEVRRRDWY</sequence>
<dbReference type="PANTHER" id="PTHR43546">
    <property type="entry name" value="UPF0173 METAL-DEPENDENT HYDROLASE MJ1163-RELATED"/>
    <property type="match status" value="1"/>
</dbReference>
<accession>A0ABS7U399</accession>
<dbReference type="Pfam" id="PF13483">
    <property type="entry name" value="Lactamase_B_3"/>
    <property type="match status" value="1"/>
</dbReference>
<dbReference type="SUPFAM" id="SSF56281">
    <property type="entry name" value="Metallo-hydrolase/oxidoreductase"/>
    <property type="match status" value="1"/>
</dbReference>
<proteinExistence type="predicted"/>
<evidence type="ECO:0000313" key="3">
    <source>
        <dbReference type="Proteomes" id="UP001139031"/>
    </source>
</evidence>
<evidence type="ECO:0000256" key="1">
    <source>
        <dbReference type="SAM" id="MobiDB-lite"/>
    </source>
</evidence>
<feature type="compositionally biased region" description="Low complexity" evidence="1">
    <location>
        <begin position="16"/>
        <end position="25"/>
    </location>
</feature>
<keyword evidence="3" id="KW-1185">Reference proteome</keyword>
<comment type="caution">
    <text evidence="2">The sequence shown here is derived from an EMBL/GenBank/DDBJ whole genome shotgun (WGS) entry which is preliminary data.</text>
</comment>
<organism evidence="2 3">
    <name type="scientific">Nannocystis pusilla</name>
    <dbReference type="NCBI Taxonomy" id="889268"/>
    <lineage>
        <taxon>Bacteria</taxon>
        <taxon>Pseudomonadati</taxon>
        <taxon>Myxococcota</taxon>
        <taxon>Polyangia</taxon>
        <taxon>Nannocystales</taxon>
        <taxon>Nannocystaceae</taxon>
        <taxon>Nannocystis</taxon>
    </lineage>
</organism>
<dbReference type="InterPro" id="IPR036866">
    <property type="entry name" value="RibonucZ/Hydroxyglut_hydro"/>
</dbReference>
<protein>
    <submittedName>
        <fullName evidence="2">MBL fold metallo-hydrolase</fullName>
    </submittedName>
</protein>
<dbReference type="RefSeq" id="WP_224196638.1">
    <property type="nucleotide sequence ID" value="NZ_JAIRAU010000052.1"/>
</dbReference>
<dbReference type="Gene3D" id="3.60.15.10">
    <property type="entry name" value="Ribonuclease Z/Hydroxyacylglutathione hydrolase-like"/>
    <property type="match status" value="1"/>
</dbReference>
<name>A0ABS7U399_9BACT</name>
<dbReference type="InterPro" id="IPR050114">
    <property type="entry name" value="UPF0173_UPF0282_UlaG_hydrolase"/>
</dbReference>
<feature type="region of interest" description="Disordered" evidence="1">
    <location>
        <begin position="16"/>
        <end position="38"/>
    </location>
</feature>
<evidence type="ECO:0000313" key="2">
    <source>
        <dbReference type="EMBL" id="MBZ5714906.1"/>
    </source>
</evidence>
<reference evidence="2" key="1">
    <citation type="submission" date="2021-08" db="EMBL/GenBank/DDBJ databases">
        <authorList>
            <person name="Stevens D.C."/>
        </authorList>
    </citation>
    <scope>NUCLEOTIDE SEQUENCE</scope>
    <source>
        <strain evidence="2">DSM 53165</strain>
    </source>
</reference>
<dbReference type="Proteomes" id="UP001139031">
    <property type="component" value="Unassembled WGS sequence"/>
</dbReference>
<dbReference type="EMBL" id="JAIRAU010000052">
    <property type="protein sequence ID" value="MBZ5714906.1"/>
    <property type="molecule type" value="Genomic_DNA"/>
</dbReference>
<gene>
    <name evidence="2" type="ORF">K7C98_37210</name>
</gene>